<dbReference type="SUPFAM" id="SSF89028">
    <property type="entry name" value="Cobalamin adenosyltransferase-like"/>
    <property type="match status" value="1"/>
</dbReference>
<dbReference type="FunFam" id="1.20.1200.10:FF:000001">
    <property type="entry name" value="Cob(I)yrinic acid a,c-diamide adenosyltransferase"/>
    <property type="match status" value="1"/>
</dbReference>
<organism evidence="12 13">
    <name type="scientific">Dispira parvispora</name>
    <dbReference type="NCBI Taxonomy" id="1520584"/>
    <lineage>
        <taxon>Eukaryota</taxon>
        <taxon>Fungi</taxon>
        <taxon>Fungi incertae sedis</taxon>
        <taxon>Zoopagomycota</taxon>
        <taxon>Kickxellomycotina</taxon>
        <taxon>Dimargaritomycetes</taxon>
        <taxon>Dimargaritales</taxon>
        <taxon>Dimargaritaceae</taxon>
        <taxon>Dispira</taxon>
    </lineage>
</organism>
<dbReference type="PANTHER" id="PTHR12213:SF0">
    <property type="entry name" value="CORRINOID ADENOSYLTRANSFERASE MMAB"/>
    <property type="match status" value="1"/>
</dbReference>
<dbReference type="AlphaFoldDB" id="A0A9W8ASU8"/>
<evidence type="ECO:0000256" key="1">
    <source>
        <dbReference type="ARBA" id="ARBA00007487"/>
    </source>
</evidence>
<evidence type="ECO:0000256" key="4">
    <source>
        <dbReference type="ARBA" id="ARBA00022741"/>
    </source>
</evidence>
<comment type="function">
    <text evidence="7">Converts cob(I)alamin to adenosylcobalamin (adenosylcob(III)alamin), a coenzyme for methylmalonyl-CoA mutase, therefore participates in the final step of the vitamin B12 conversion. Generates adenosylcobalamin (AdoCbl) and directly delivers the cofactor to MUT in a transfer that is stimulated by ATP-binding to MMAB and gated by MMAA.</text>
</comment>
<evidence type="ECO:0000256" key="2">
    <source>
        <dbReference type="ARBA" id="ARBA00011233"/>
    </source>
</evidence>
<name>A0A9W8ASU8_9FUNG</name>
<comment type="subunit">
    <text evidence="2">Homotrimer.</text>
</comment>
<evidence type="ECO:0000313" key="13">
    <source>
        <dbReference type="Proteomes" id="UP001150925"/>
    </source>
</evidence>
<proteinExistence type="inferred from homology"/>
<dbReference type="InterPro" id="IPR016030">
    <property type="entry name" value="CblAdoTrfase-like"/>
</dbReference>
<dbReference type="PANTHER" id="PTHR12213">
    <property type="entry name" value="CORRINOID ADENOSYLTRANSFERASE"/>
    <property type="match status" value="1"/>
</dbReference>
<evidence type="ECO:0000256" key="8">
    <source>
        <dbReference type="ARBA" id="ARBA00071654"/>
    </source>
</evidence>
<dbReference type="OrthoDB" id="549173at2759"/>
<evidence type="ECO:0000256" key="5">
    <source>
        <dbReference type="ARBA" id="ARBA00022840"/>
    </source>
</evidence>
<sequence length="247" mass="27378">MYRPWTLLPRSLTHHVVSRVNPLTRSLGRSFAISATCLTVEHRDSTPPSNSEPGTKRIKIYTKTGDKGTSALFTGERRPKGDAIFDALGTTDELNSMIGLAREYCKQGDMELVNRLETIQCCIQDIGSNVATPRDAANPARLNRTTFDPQGQLVKELEMWIDEYDQVLPPLKNFILPSGGLASATLHVARSVCRRAERSVVPLVQSASADASVAQYLNRLSDFLFTAARFAAKRSGESESIYRRPKH</sequence>
<dbReference type="Gene3D" id="1.20.1200.10">
    <property type="entry name" value="Cobalamin adenosyltransferase-like"/>
    <property type="match status" value="1"/>
</dbReference>
<comment type="catalytic activity">
    <reaction evidence="6">
        <text>cob(I)alamin-[corrinoid adenosyltransferase] + ATP = apo-[corrinoid adenosyltransferase] + adenosylcob(III)alamin + triphosphate</text>
        <dbReference type="Rhea" id="RHEA:56796"/>
        <dbReference type="Rhea" id="RHEA-COMP:14743"/>
        <dbReference type="Rhea" id="RHEA-COMP:14744"/>
        <dbReference type="ChEBI" id="CHEBI:18036"/>
        <dbReference type="ChEBI" id="CHEBI:18408"/>
        <dbReference type="ChEBI" id="CHEBI:30616"/>
        <dbReference type="ChEBI" id="CHEBI:60488"/>
        <dbReference type="ChEBI" id="CHEBI:83228"/>
    </reaction>
    <physiologicalReaction direction="left-to-right" evidence="6">
        <dbReference type="Rhea" id="RHEA:56797"/>
    </physiologicalReaction>
</comment>
<dbReference type="NCBIfam" id="TIGR00636">
    <property type="entry name" value="PduO_Nterm"/>
    <property type="match status" value="1"/>
</dbReference>
<dbReference type="Pfam" id="PF01923">
    <property type="entry name" value="Cob_adeno_trans"/>
    <property type="match status" value="1"/>
</dbReference>
<evidence type="ECO:0000259" key="11">
    <source>
        <dbReference type="Pfam" id="PF01923"/>
    </source>
</evidence>
<evidence type="ECO:0000256" key="7">
    <source>
        <dbReference type="ARBA" id="ARBA00056747"/>
    </source>
</evidence>
<keyword evidence="13" id="KW-1185">Reference proteome</keyword>
<comment type="similarity">
    <text evidence="1 10">Belongs to the Cob(I)alamin adenosyltransferase family.</text>
</comment>
<protein>
    <recommendedName>
        <fullName evidence="8">Corrinoid adenosyltransferase MMAB</fullName>
    </recommendedName>
    <alternativeName>
        <fullName evidence="9">ATP:co(I)rrinoid adenosyltransferase MMAB</fullName>
    </alternativeName>
</protein>
<gene>
    <name evidence="12" type="ORF">IWQ62_004464</name>
</gene>
<dbReference type="InterPro" id="IPR036451">
    <property type="entry name" value="CblAdoTrfase-like_sf"/>
</dbReference>
<dbReference type="InterPro" id="IPR029499">
    <property type="entry name" value="PduO-typ"/>
</dbReference>
<dbReference type="Proteomes" id="UP001150925">
    <property type="component" value="Unassembled WGS sequence"/>
</dbReference>
<evidence type="ECO:0000313" key="12">
    <source>
        <dbReference type="EMBL" id="KAJ1959813.1"/>
    </source>
</evidence>
<evidence type="ECO:0000256" key="6">
    <source>
        <dbReference type="ARBA" id="ARBA00051988"/>
    </source>
</evidence>
<dbReference type="EMBL" id="JANBPY010001490">
    <property type="protein sequence ID" value="KAJ1959813.1"/>
    <property type="molecule type" value="Genomic_DNA"/>
</dbReference>
<dbReference type="GO" id="GO:0005524">
    <property type="term" value="F:ATP binding"/>
    <property type="evidence" value="ECO:0007669"/>
    <property type="project" value="UniProtKB-UniRule"/>
</dbReference>
<keyword evidence="4 10" id="KW-0547">Nucleotide-binding</keyword>
<dbReference type="GO" id="GO:0009235">
    <property type="term" value="P:cobalamin metabolic process"/>
    <property type="evidence" value="ECO:0007669"/>
    <property type="project" value="UniProtKB-ARBA"/>
</dbReference>
<comment type="caution">
    <text evidence="12">The sequence shown here is derived from an EMBL/GenBank/DDBJ whole genome shotgun (WGS) entry which is preliminary data.</text>
</comment>
<keyword evidence="5 10" id="KW-0067">ATP-binding</keyword>
<dbReference type="GO" id="GO:0008817">
    <property type="term" value="F:corrinoid adenosyltransferase activity"/>
    <property type="evidence" value="ECO:0007669"/>
    <property type="project" value="TreeGrafter"/>
</dbReference>
<feature type="domain" description="Cobalamin adenosyltransferase-like" evidence="11">
    <location>
        <begin position="60"/>
        <end position="231"/>
    </location>
</feature>
<evidence type="ECO:0000256" key="9">
    <source>
        <dbReference type="ARBA" id="ARBA00075216"/>
    </source>
</evidence>
<evidence type="ECO:0000256" key="3">
    <source>
        <dbReference type="ARBA" id="ARBA00022679"/>
    </source>
</evidence>
<accession>A0A9W8ASU8</accession>
<reference evidence="12" key="1">
    <citation type="submission" date="2022-07" db="EMBL/GenBank/DDBJ databases">
        <title>Phylogenomic reconstructions and comparative analyses of Kickxellomycotina fungi.</title>
        <authorList>
            <person name="Reynolds N.K."/>
            <person name="Stajich J.E."/>
            <person name="Barry K."/>
            <person name="Grigoriev I.V."/>
            <person name="Crous P."/>
            <person name="Smith M.E."/>
        </authorList>
    </citation>
    <scope>NUCLEOTIDE SEQUENCE</scope>
    <source>
        <strain evidence="12">RSA 1196</strain>
    </source>
</reference>
<evidence type="ECO:0000256" key="10">
    <source>
        <dbReference type="RuleBase" id="RU366026"/>
    </source>
</evidence>
<keyword evidence="3 10" id="KW-0808">Transferase</keyword>